<organism evidence="2 3">
    <name type="scientific">Flavihumibacter petaseus NBRC 106054</name>
    <dbReference type="NCBI Taxonomy" id="1220578"/>
    <lineage>
        <taxon>Bacteria</taxon>
        <taxon>Pseudomonadati</taxon>
        <taxon>Bacteroidota</taxon>
        <taxon>Chitinophagia</taxon>
        <taxon>Chitinophagales</taxon>
        <taxon>Chitinophagaceae</taxon>
        <taxon>Flavihumibacter</taxon>
    </lineage>
</organism>
<sequence>MQKQITYLISMGLLAGLFSLFGCGQTKNSNTKTNAVDTGSIAFYPKDHKLTGQERKDFSNRFLKQKGVPTLDHLPLVEDFTEAKFRDRNEVAKKAVVLYGLIYVGHGEKRSEEIITYFKKYNLWNTVSPDERQYLEKENKTGEDNNLITWRIENLNVLLWALDNFDTLSFPTTMCDFGNYRNLPNLDTDPTEWIAKSKLRDTEDILNETDLIYRIHWATTEARLKGRKMPAVLSEDIVMERHFALNWLTMYADDWDDITTDT</sequence>
<name>A0A0E9N0G2_9BACT</name>
<accession>A0A0E9N0G2</accession>
<dbReference type="PROSITE" id="PS51257">
    <property type="entry name" value="PROKAR_LIPOPROTEIN"/>
    <property type="match status" value="1"/>
</dbReference>
<gene>
    <name evidence="2" type="ORF">FPE01S_02_04440</name>
</gene>
<protein>
    <recommendedName>
        <fullName evidence="4">DUF4272 domain-containing protein</fullName>
    </recommendedName>
</protein>
<dbReference type="OrthoDB" id="4399984at2"/>
<dbReference type="RefSeq" id="WP_157474006.1">
    <property type="nucleotide sequence ID" value="NZ_BBWV01000002.1"/>
</dbReference>
<evidence type="ECO:0000313" key="3">
    <source>
        <dbReference type="Proteomes" id="UP000033121"/>
    </source>
</evidence>
<dbReference type="InterPro" id="IPR025368">
    <property type="entry name" value="DUF4272"/>
</dbReference>
<dbReference type="AlphaFoldDB" id="A0A0E9N0G2"/>
<reference evidence="2 3" key="1">
    <citation type="submission" date="2015-04" db="EMBL/GenBank/DDBJ databases">
        <title>Whole genome shotgun sequence of Flavihumibacter petaseus NBRC 106054.</title>
        <authorList>
            <person name="Miyazawa S."/>
            <person name="Hosoyama A."/>
            <person name="Hashimoto M."/>
            <person name="Noguchi M."/>
            <person name="Tsuchikane K."/>
            <person name="Ohji S."/>
            <person name="Yamazoe A."/>
            <person name="Ichikawa N."/>
            <person name="Kimura A."/>
            <person name="Fujita N."/>
        </authorList>
    </citation>
    <scope>NUCLEOTIDE SEQUENCE [LARGE SCALE GENOMIC DNA]</scope>
    <source>
        <strain evidence="2 3">NBRC 106054</strain>
    </source>
</reference>
<comment type="caution">
    <text evidence="2">The sequence shown here is derived from an EMBL/GenBank/DDBJ whole genome shotgun (WGS) entry which is preliminary data.</text>
</comment>
<evidence type="ECO:0000313" key="2">
    <source>
        <dbReference type="EMBL" id="GAO43339.1"/>
    </source>
</evidence>
<keyword evidence="1" id="KW-0732">Signal</keyword>
<proteinExistence type="predicted"/>
<evidence type="ECO:0008006" key="4">
    <source>
        <dbReference type="Google" id="ProtNLM"/>
    </source>
</evidence>
<feature type="signal peptide" evidence="1">
    <location>
        <begin position="1"/>
        <end position="24"/>
    </location>
</feature>
<feature type="chain" id="PRO_5002430326" description="DUF4272 domain-containing protein" evidence="1">
    <location>
        <begin position="25"/>
        <end position="262"/>
    </location>
</feature>
<dbReference type="EMBL" id="BBWV01000002">
    <property type="protein sequence ID" value="GAO43339.1"/>
    <property type="molecule type" value="Genomic_DNA"/>
</dbReference>
<keyword evidence="3" id="KW-1185">Reference proteome</keyword>
<dbReference type="STRING" id="1220578.FPE01S_02_04440"/>
<evidence type="ECO:0000256" key="1">
    <source>
        <dbReference type="SAM" id="SignalP"/>
    </source>
</evidence>
<dbReference type="Proteomes" id="UP000033121">
    <property type="component" value="Unassembled WGS sequence"/>
</dbReference>
<dbReference type="Pfam" id="PF14094">
    <property type="entry name" value="DUF4272"/>
    <property type="match status" value="1"/>
</dbReference>